<feature type="region of interest" description="Disordered" evidence="1">
    <location>
        <begin position="1"/>
        <end position="54"/>
    </location>
</feature>
<accession>A0A0L9UXI8</accession>
<dbReference type="EMBL" id="CM003377">
    <property type="protein sequence ID" value="KOM47268.1"/>
    <property type="molecule type" value="Genomic_DNA"/>
</dbReference>
<feature type="compositionally biased region" description="Low complexity" evidence="1">
    <location>
        <begin position="17"/>
        <end position="33"/>
    </location>
</feature>
<protein>
    <submittedName>
        <fullName evidence="3">Uncharacterized protein</fullName>
    </submittedName>
</protein>
<dbReference type="Gramene" id="KOM47269">
    <property type="protein sequence ID" value="KOM47269"/>
    <property type="gene ID" value="LR48_Vigan07g097300"/>
</dbReference>
<organism evidence="3 4">
    <name type="scientific">Phaseolus angularis</name>
    <name type="common">Azuki bean</name>
    <name type="synonym">Vigna angularis</name>
    <dbReference type="NCBI Taxonomy" id="3914"/>
    <lineage>
        <taxon>Eukaryota</taxon>
        <taxon>Viridiplantae</taxon>
        <taxon>Streptophyta</taxon>
        <taxon>Embryophyta</taxon>
        <taxon>Tracheophyta</taxon>
        <taxon>Spermatophyta</taxon>
        <taxon>Magnoliopsida</taxon>
        <taxon>eudicotyledons</taxon>
        <taxon>Gunneridae</taxon>
        <taxon>Pentapetalae</taxon>
        <taxon>rosids</taxon>
        <taxon>fabids</taxon>
        <taxon>Fabales</taxon>
        <taxon>Fabaceae</taxon>
        <taxon>Papilionoideae</taxon>
        <taxon>50 kb inversion clade</taxon>
        <taxon>NPAAA clade</taxon>
        <taxon>indigoferoid/millettioid clade</taxon>
        <taxon>Phaseoleae</taxon>
        <taxon>Vigna</taxon>
    </lineage>
</organism>
<dbReference type="AlphaFoldDB" id="A0A0L9UXI8"/>
<dbReference type="EMBL" id="CM003377">
    <property type="protein sequence ID" value="KOM47269.1"/>
    <property type="molecule type" value="Genomic_DNA"/>
</dbReference>
<name>A0A0L9UXI8_PHAAN</name>
<dbReference type="Proteomes" id="UP000053144">
    <property type="component" value="Chromosome 7"/>
</dbReference>
<evidence type="ECO:0000256" key="1">
    <source>
        <dbReference type="SAM" id="MobiDB-lite"/>
    </source>
</evidence>
<gene>
    <name evidence="2" type="ORF">LR48_Vigan07g097200</name>
    <name evidence="3" type="ORF">LR48_Vigan07g097300</name>
</gene>
<evidence type="ECO:0000313" key="2">
    <source>
        <dbReference type="EMBL" id="KOM47268.1"/>
    </source>
</evidence>
<feature type="region of interest" description="Disordered" evidence="1">
    <location>
        <begin position="118"/>
        <end position="150"/>
    </location>
</feature>
<reference evidence="3" key="2">
    <citation type="submission" date="2015-02" db="EMBL/GenBank/DDBJ databases">
        <authorList>
            <person name="Chooi Y.-H."/>
        </authorList>
    </citation>
    <scope>NUCLEOTIDE SEQUENCE</scope>
    <source>
        <tissue evidence="3">Seedling</tissue>
    </source>
</reference>
<proteinExistence type="predicted"/>
<reference evidence="4" key="1">
    <citation type="journal article" date="2015" name="Proc. Natl. Acad. Sci. U.S.A.">
        <title>Genome sequencing of adzuki bean (Vigna angularis) provides insight into high starch and low fat accumulation and domestication.</title>
        <authorList>
            <person name="Yang K."/>
            <person name="Tian Z."/>
            <person name="Chen C."/>
            <person name="Luo L."/>
            <person name="Zhao B."/>
            <person name="Wang Z."/>
            <person name="Yu L."/>
            <person name="Li Y."/>
            <person name="Sun Y."/>
            <person name="Li W."/>
            <person name="Chen Y."/>
            <person name="Li Y."/>
            <person name="Zhang Y."/>
            <person name="Ai D."/>
            <person name="Zhao J."/>
            <person name="Shang C."/>
            <person name="Ma Y."/>
            <person name="Wu B."/>
            <person name="Wang M."/>
            <person name="Gao L."/>
            <person name="Sun D."/>
            <person name="Zhang P."/>
            <person name="Guo F."/>
            <person name="Wang W."/>
            <person name="Li Y."/>
            <person name="Wang J."/>
            <person name="Varshney R.K."/>
            <person name="Wang J."/>
            <person name="Ling H.Q."/>
            <person name="Wan P."/>
        </authorList>
    </citation>
    <scope>NUCLEOTIDE SEQUENCE</scope>
    <source>
        <strain evidence="4">cv. Jingnong 6</strain>
    </source>
</reference>
<evidence type="ECO:0000313" key="4">
    <source>
        <dbReference type="Proteomes" id="UP000053144"/>
    </source>
</evidence>
<sequence>MPRRHDSTASNPYLYKTQAATTASSHAANSETTLSSPIRAATPPSKSRPSPPNIIFSTTFKANTDPEIEIKIVATTVEHHGNCGSSSSSSMAATIHHLRHNTTTNSIRVTFVVLHRQRRRCQHHQQPAEKSQAKQLPQDQRGKPFPNLKP</sequence>
<dbReference type="Gramene" id="KOM47268">
    <property type="protein sequence ID" value="KOM47268"/>
    <property type="gene ID" value="LR48_Vigan07g097200"/>
</dbReference>
<evidence type="ECO:0000313" key="3">
    <source>
        <dbReference type="EMBL" id="KOM47269.1"/>
    </source>
</evidence>